<dbReference type="GO" id="GO:0004857">
    <property type="term" value="F:enzyme inhibitor activity"/>
    <property type="evidence" value="ECO:0007669"/>
    <property type="project" value="InterPro"/>
</dbReference>
<keyword evidence="3" id="KW-1185">Reference proteome</keyword>
<reference evidence="3" key="1">
    <citation type="journal article" date="2019" name="Curr. Biol.">
        <title>Genome Sequence of Striga asiatica Provides Insight into the Evolution of Plant Parasitism.</title>
        <authorList>
            <person name="Yoshida S."/>
            <person name="Kim S."/>
            <person name="Wafula E.K."/>
            <person name="Tanskanen J."/>
            <person name="Kim Y.M."/>
            <person name="Honaas L."/>
            <person name="Yang Z."/>
            <person name="Spallek T."/>
            <person name="Conn C.E."/>
            <person name="Ichihashi Y."/>
            <person name="Cheong K."/>
            <person name="Cui S."/>
            <person name="Der J.P."/>
            <person name="Gundlach H."/>
            <person name="Jiao Y."/>
            <person name="Hori C."/>
            <person name="Ishida J.K."/>
            <person name="Kasahara H."/>
            <person name="Kiba T."/>
            <person name="Kim M.S."/>
            <person name="Koo N."/>
            <person name="Laohavisit A."/>
            <person name="Lee Y.H."/>
            <person name="Lumba S."/>
            <person name="McCourt P."/>
            <person name="Mortimer J.C."/>
            <person name="Mutuku J.M."/>
            <person name="Nomura T."/>
            <person name="Sasaki-Sekimoto Y."/>
            <person name="Seto Y."/>
            <person name="Wang Y."/>
            <person name="Wakatake T."/>
            <person name="Sakakibara H."/>
            <person name="Demura T."/>
            <person name="Yamaguchi S."/>
            <person name="Yoneyama K."/>
            <person name="Manabe R.I."/>
            <person name="Nelson D.C."/>
            <person name="Schulman A.H."/>
            <person name="Timko M.P."/>
            <person name="dePamphilis C.W."/>
            <person name="Choi D."/>
            <person name="Shirasu K."/>
        </authorList>
    </citation>
    <scope>NUCLEOTIDE SEQUENCE [LARGE SCALE GENOMIC DNA]</scope>
    <source>
        <strain evidence="3">cv. UVA1</strain>
    </source>
</reference>
<dbReference type="SUPFAM" id="SSF101148">
    <property type="entry name" value="Plant invertase/pectin methylesterase inhibitor"/>
    <property type="match status" value="1"/>
</dbReference>
<evidence type="ECO:0000313" key="3">
    <source>
        <dbReference type="Proteomes" id="UP000325081"/>
    </source>
</evidence>
<dbReference type="Proteomes" id="UP000325081">
    <property type="component" value="Unassembled WGS sequence"/>
</dbReference>
<accession>A0A5A7QT57</accession>
<dbReference type="InterPro" id="IPR006501">
    <property type="entry name" value="Pectinesterase_inhib_dom"/>
</dbReference>
<dbReference type="Gene3D" id="1.20.140.40">
    <property type="entry name" value="Invertase/pectin methylesterase inhibitor family protein"/>
    <property type="match status" value="1"/>
</dbReference>
<sequence>MGRAVCRREFQAILIAEAMAGQDLNADKYEIATLVLQCLEKHADSLAANMSDFANRASHDSGSRKAYKDCKSLFSKATKELESAAKEIKNNDYDSADRFVFRARMCNLQCYGNTEKGKDVGIPIDVKSEMMVFEQLSEAVMRIIERF</sequence>
<evidence type="ECO:0000313" key="2">
    <source>
        <dbReference type="EMBL" id="GER48102.1"/>
    </source>
</evidence>
<name>A0A5A7QT57_STRAF</name>
<gene>
    <name evidence="2" type="ORF">STAS_25258</name>
</gene>
<dbReference type="OrthoDB" id="1866975at2759"/>
<comment type="caution">
    <text evidence="2">The sequence shown here is derived from an EMBL/GenBank/DDBJ whole genome shotgun (WGS) entry which is preliminary data.</text>
</comment>
<protein>
    <submittedName>
        <fullName evidence="2">Plant invertase/pectin methylesterase inhibitor</fullName>
    </submittedName>
</protein>
<evidence type="ECO:0000259" key="1">
    <source>
        <dbReference type="Pfam" id="PF04043"/>
    </source>
</evidence>
<feature type="domain" description="Pectinesterase inhibitor" evidence="1">
    <location>
        <begin position="27"/>
        <end position="94"/>
    </location>
</feature>
<dbReference type="Pfam" id="PF04043">
    <property type="entry name" value="PMEI"/>
    <property type="match status" value="1"/>
</dbReference>
<dbReference type="AlphaFoldDB" id="A0A5A7QT57"/>
<organism evidence="2 3">
    <name type="scientific">Striga asiatica</name>
    <name type="common">Asiatic witchweed</name>
    <name type="synonym">Buchnera asiatica</name>
    <dbReference type="NCBI Taxonomy" id="4170"/>
    <lineage>
        <taxon>Eukaryota</taxon>
        <taxon>Viridiplantae</taxon>
        <taxon>Streptophyta</taxon>
        <taxon>Embryophyta</taxon>
        <taxon>Tracheophyta</taxon>
        <taxon>Spermatophyta</taxon>
        <taxon>Magnoliopsida</taxon>
        <taxon>eudicotyledons</taxon>
        <taxon>Gunneridae</taxon>
        <taxon>Pentapetalae</taxon>
        <taxon>asterids</taxon>
        <taxon>lamiids</taxon>
        <taxon>Lamiales</taxon>
        <taxon>Orobanchaceae</taxon>
        <taxon>Buchnereae</taxon>
        <taxon>Striga</taxon>
    </lineage>
</organism>
<dbReference type="InterPro" id="IPR035513">
    <property type="entry name" value="Invertase/methylesterase_inhib"/>
</dbReference>
<dbReference type="NCBIfam" id="TIGR01614">
    <property type="entry name" value="PME_inhib"/>
    <property type="match status" value="1"/>
</dbReference>
<proteinExistence type="predicted"/>
<dbReference type="EMBL" id="BKCP01008181">
    <property type="protein sequence ID" value="GER48102.1"/>
    <property type="molecule type" value="Genomic_DNA"/>
</dbReference>